<feature type="transmembrane region" description="Helical" evidence="1">
    <location>
        <begin position="7"/>
        <end position="29"/>
    </location>
</feature>
<proteinExistence type="predicted"/>
<keyword evidence="3" id="KW-1185">Reference proteome</keyword>
<evidence type="ECO:0000313" key="3">
    <source>
        <dbReference type="Proteomes" id="UP000198553"/>
    </source>
</evidence>
<reference evidence="3" key="1">
    <citation type="submission" date="2016-10" db="EMBL/GenBank/DDBJ databases">
        <authorList>
            <person name="Varghese N."/>
            <person name="Submissions S."/>
        </authorList>
    </citation>
    <scope>NUCLEOTIDE SEQUENCE [LARGE SCALE GENOMIC DNA]</scope>
    <source>
        <strain evidence="3">B48,IBRC-M 10115,DSM 25386,CECT 8001</strain>
    </source>
</reference>
<sequence>MKKNISWSLVTAMVIGLLVWGVSIFFSFSYGEWSFFIGLALSVILFFFNSSGGVLSKVTTYEASESVWKIQKDTELKSNVGAVFYGSVLYTIISFIVMLFLYF</sequence>
<keyword evidence="1" id="KW-0812">Transmembrane</keyword>
<dbReference type="RefSeq" id="WP_244532664.1">
    <property type="nucleotide sequence ID" value="NZ_FOBW01000017.1"/>
</dbReference>
<feature type="transmembrane region" description="Helical" evidence="1">
    <location>
        <begin position="35"/>
        <end position="59"/>
    </location>
</feature>
<dbReference type="Proteomes" id="UP000198553">
    <property type="component" value="Unassembled WGS sequence"/>
</dbReference>
<evidence type="ECO:0000256" key="1">
    <source>
        <dbReference type="SAM" id="Phobius"/>
    </source>
</evidence>
<dbReference type="EMBL" id="FOBW01000017">
    <property type="protein sequence ID" value="SEN66189.1"/>
    <property type="molecule type" value="Genomic_DNA"/>
</dbReference>
<accession>A0A1H8ID19</accession>
<name>A0A1H8ID19_9BACI</name>
<dbReference type="AlphaFoldDB" id="A0A1H8ID19"/>
<keyword evidence="1" id="KW-1133">Transmembrane helix</keyword>
<gene>
    <name evidence="2" type="ORF">SAMN05192533_1175</name>
</gene>
<protein>
    <submittedName>
        <fullName evidence="2">Uncharacterized protein</fullName>
    </submittedName>
</protein>
<organism evidence="2 3">
    <name type="scientific">Mesobacillus persicus</name>
    <dbReference type="NCBI Taxonomy" id="930146"/>
    <lineage>
        <taxon>Bacteria</taxon>
        <taxon>Bacillati</taxon>
        <taxon>Bacillota</taxon>
        <taxon>Bacilli</taxon>
        <taxon>Bacillales</taxon>
        <taxon>Bacillaceae</taxon>
        <taxon>Mesobacillus</taxon>
    </lineage>
</organism>
<keyword evidence="1" id="KW-0472">Membrane</keyword>
<feature type="transmembrane region" description="Helical" evidence="1">
    <location>
        <begin position="80"/>
        <end position="102"/>
    </location>
</feature>
<evidence type="ECO:0000313" key="2">
    <source>
        <dbReference type="EMBL" id="SEN66189.1"/>
    </source>
</evidence>